<dbReference type="PROSITE" id="PS50850">
    <property type="entry name" value="MFS"/>
    <property type="match status" value="1"/>
</dbReference>
<dbReference type="InterPro" id="IPR020846">
    <property type="entry name" value="MFS_dom"/>
</dbReference>
<evidence type="ECO:0000256" key="3">
    <source>
        <dbReference type="ARBA" id="ARBA00022989"/>
    </source>
</evidence>
<dbReference type="InterPro" id="IPR005828">
    <property type="entry name" value="MFS_sugar_transport-like"/>
</dbReference>
<feature type="transmembrane region" description="Helical" evidence="5">
    <location>
        <begin position="259"/>
        <end position="279"/>
    </location>
</feature>
<keyword evidence="8" id="KW-1185">Reference proteome</keyword>
<evidence type="ECO:0000256" key="1">
    <source>
        <dbReference type="ARBA" id="ARBA00004141"/>
    </source>
</evidence>
<dbReference type="PROSITE" id="PS00217">
    <property type="entry name" value="SUGAR_TRANSPORT_2"/>
    <property type="match status" value="1"/>
</dbReference>
<dbReference type="GO" id="GO:0005886">
    <property type="term" value="C:plasma membrane"/>
    <property type="evidence" value="ECO:0007669"/>
    <property type="project" value="TreeGrafter"/>
</dbReference>
<gene>
    <name evidence="7" type="ORF">GDO81_002195</name>
</gene>
<protein>
    <recommendedName>
        <fullName evidence="6">Major facilitator superfamily (MFS) profile domain-containing protein</fullName>
    </recommendedName>
</protein>
<feature type="transmembrane region" description="Helical" evidence="5">
    <location>
        <begin position="232"/>
        <end position="252"/>
    </location>
</feature>
<dbReference type="InterPro" id="IPR045263">
    <property type="entry name" value="GLUT"/>
</dbReference>
<feature type="transmembrane region" description="Helical" evidence="5">
    <location>
        <begin position="197"/>
        <end position="217"/>
    </location>
</feature>
<dbReference type="SUPFAM" id="SSF103473">
    <property type="entry name" value="MFS general substrate transporter"/>
    <property type="match status" value="1"/>
</dbReference>
<accession>A0AAV7DI77</accession>
<comment type="subcellular location">
    <subcellularLocation>
        <location evidence="1">Membrane</location>
        <topology evidence="1">Multi-pass membrane protein</topology>
    </subcellularLocation>
</comment>
<dbReference type="InterPro" id="IPR003663">
    <property type="entry name" value="Sugar/inositol_transpt"/>
</dbReference>
<feature type="transmembrane region" description="Helical" evidence="5">
    <location>
        <begin position="45"/>
        <end position="67"/>
    </location>
</feature>
<feature type="transmembrane region" description="Helical" evidence="5">
    <location>
        <begin position="111"/>
        <end position="130"/>
    </location>
</feature>
<organism evidence="7 8">
    <name type="scientific">Engystomops pustulosus</name>
    <name type="common">Tungara frog</name>
    <name type="synonym">Physalaemus pustulosus</name>
    <dbReference type="NCBI Taxonomy" id="76066"/>
    <lineage>
        <taxon>Eukaryota</taxon>
        <taxon>Metazoa</taxon>
        <taxon>Chordata</taxon>
        <taxon>Craniata</taxon>
        <taxon>Vertebrata</taxon>
        <taxon>Euteleostomi</taxon>
        <taxon>Amphibia</taxon>
        <taxon>Batrachia</taxon>
        <taxon>Anura</taxon>
        <taxon>Neobatrachia</taxon>
        <taxon>Hyloidea</taxon>
        <taxon>Leptodactylidae</taxon>
        <taxon>Leiuperinae</taxon>
        <taxon>Engystomops</taxon>
    </lineage>
</organism>
<evidence type="ECO:0000256" key="5">
    <source>
        <dbReference type="SAM" id="Phobius"/>
    </source>
</evidence>
<dbReference type="GO" id="GO:0055056">
    <property type="term" value="F:D-glucose transmembrane transporter activity"/>
    <property type="evidence" value="ECO:0007669"/>
    <property type="project" value="TreeGrafter"/>
</dbReference>
<proteinExistence type="predicted"/>
<dbReference type="Pfam" id="PF00083">
    <property type="entry name" value="Sugar_tr"/>
    <property type="match status" value="1"/>
</dbReference>
<keyword evidence="4 5" id="KW-0472">Membrane</keyword>
<dbReference type="InterPro" id="IPR005829">
    <property type="entry name" value="Sugar_transporter_CS"/>
</dbReference>
<dbReference type="InterPro" id="IPR036259">
    <property type="entry name" value="MFS_trans_sf"/>
</dbReference>
<keyword evidence="2 5" id="KW-0812">Transmembrane</keyword>
<name>A0AAV7DI77_ENGPU</name>
<dbReference type="PRINTS" id="PR00171">
    <property type="entry name" value="SUGRTRNSPORT"/>
</dbReference>
<evidence type="ECO:0000259" key="6">
    <source>
        <dbReference type="PROSITE" id="PS50850"/>
    </source>
</evidence>
<evidence type="ECO:0000313" key="8">
    <source>
        <dbReference type="Proteomes" id="UP000824782"/>
    </source>
</evidence>
<evidence type="ECO:0000256" key="2">
    <source>
        <dbReference type="ARBA" id="ARBA00022692"/>
    </source>
</evidence>
<feature type="transmembrane region" description="Helical" evidence="5">
    <location>
        <begin position="285"/>
        <end position="308"/>
    </location>
</feature>
<dbReference type="EMBL" id="WNYA01000001">
    <property type="protein sequence ID" value="KAG8597208.1"/>
    <property type="molecule type" value="Genomic_DNA"/>
</dbReference>
<feature type="transmembrane region" description="Helical" evidence="5">
    <location>
        <begin position="20"/>
        <end position="39"/>
    </location>
</feature>
<dbReference type="GO" id="GO:0070837">
    <property type="term" value="P:dehydroascorbic acid transport"/>
    <property type="evidence" value="ECO:0007669"/>
    <property type="project" value="TreeGrafter"/>
</dbReference>
<dbReference type="AlphaFoldDB" id="A0AAV7DI77"/>
<keyword evidence="3 5" id="KW-1133">Transmembrane helix</keyword>
<dbReference type="Gene3D" id="1.20.1250.20">
    <property type="entry name" value="MFS general substrate transporter like domains"/>
    <property type="match status" value="2"/>
</dbReference>
<feature type="transmembrane region" description="Helical" evidence="5">
    <location>
        <begin position="79"/>
        <end position="99"/>
    </location>
</feature>
<feature type="domain" description="Major facilitator superfamily (MFS) profile" evidence="6">
    <location>
        <begin position="1"/>
        <end position="341"/>
    </location>
</feature>
<evidence type="ECO:0000313" key="7">
    <source>
        <dbReference type="EMBL" id="KAG8597208.1"/>
    </source>
</evidence>
<reference evidence="7" key="1">
    <citation type="thesis" date="2020" institute="ProQuest LLC" country="789 East Eisenhower Parkway, Ann Arbor, MI, USA">
        <title>Comparative Genomics and Chromosome Evolution.</title>
        <authorList>
            <person name="Mudd A.B."/>
        </authorList>
    </citation>
    <scope>NUCLEOTIDE SEQUENCE</scope>
    <source>
        <strain evidence="7">237g6f4</strain>
        <tissue evidence="7">Blood</tissue>
    </source>
</reference>
<evidence type="ECO:0000256" key="4">
    <source>
        <dbReference type="ARBA" id="ARBA00023136"/>
    </source>
</evidence>
<dbReference type="PANTHER" id="PTHR23503:SF129">
    <property type="entry name" value="SOLUTE CARRIER FAMILY 2 MEMBER 11-LIKE 1"/>
    <property type="match status" value="1"/>
</dbReference>
<dbReference type="Proteomes" id="UP000824782">
    <property type="component" value="Unassembled WGS sequence"/>
</dbReference>
<dbReference type="GO" id="GO:0046323">
    <property type="term" value="P:D-glucose import"/>
    <property type="evidence" value="ECO:0007669"/>
    <property type="project" value="TreeGrafter"/>
</dbReference>
<dbReference type="PANTHER" id="PTHR23503">
    <property type="entry name" value="SOLUTE CARRIER FAMILY 2"/>
    <property type="match status" value="1"/>
</dbReference>
<comment type="caution">
    <text evidence="7">The sequence shown here is derived from an EMBL/GenBank/DDBJ whole genome shotgun (WGS) entry which is preliminary data.</text>
</comment>
<sequence>MATIQLGYLSVTFGRKKTQIYNNLVALVGAALVCTSRAAQSFEMIMLGRLVYGINAGVSLNLHPMYIGECAPQSKRGMVTVSVSFSVVLGKLMGFVIGLREFLGREELWPLLLACSAVPALIQLVTLPFFPESPRYLLIDKGDKEGCLKAMQQLWGPGEHCAEMGNMFKEKEAVGEQTKGLKDLLVDRAVRWQMISLLLICGAMQLVGINAVYFYAYDIFQNAGISAIEAPYVSLGLGITEIFTTILCGFLIDRQGRKTLLWLNYVILASTLTLLTVTLTLQEALGTFCFIFFLVFCICVAIYSFWVLPETKDRSMMEIMESFNKLNFGAKNEDKLVCTRL</sequence>